<evidence type="ECO:0000259" key="1">
    <source>
        <dbReference type="Pfam" id="PF01464"/>
    </source>
</evidence>
<comment type="caution">
    <text evidence="2">The sequence shown here is derived from an EMBL/GenBank/DDBJ whole genome shotgun (WGS) entry which is preliminary data.</text>
</comment>
<sequence>MHSLTPPMQHPEFPIRRCLIAIVLLIGWLSGSLWAETVILPVRMDYPMLRALVIAKAFTEPNQTATIVSKADPCRKVVISEPRFRMEKNLLRSEARLHGEAGTMLAGGCRLSMKWDGYIVMVQRPRIDSAWVLSFESVDSTLLNVQRQPTQLPDLIWQLIAEHVYDFFDRIHINLAPPVKDVKAVLLSLFPEDTRENASRLIESMRPGPIRMLADEVVVEILADTGKPTAQGGEGPEKALTPEETAAFIQAWESYDTFLVAILQSLINEPLSAEERSTIFAAIIDARHRFVDGLTRPQRRSGKDFVREQFIATWNRLSPVFRAHLGADPSKALLAYLAFFSASDALAALDKIGPTLGIEISEDGFIRLARLITQKEVASLQPTDAVDPGLRKVMGFGEPIEIVGPAYDVEALQVPSTEGEDTGSTVSRWFDWLWVAVCHAADDISPAEIARIRQWIAVPGNVDNFVQQMLVLLADVTEADLKKNPVPEVYRNLYRSIITATAWQESCFRQYLMEKGKITYLRSYNNTSVGMMQVNEKVWKNIYDIKALRWDIRYNAQAGSEIVNQYFTRFVLPKVGKESDDATIAGALYALYNSGPGDLNHYFKRKAAGKPNLTDRLFAQKFEWVRQDRINQIAACLGG</sequence>
<dbReference type="InterPro" id="IPR008258">
    <property type="entry name" value="Transglycosylase_SLT_dom_1"/>
</dbReference>
<reference evidence="2" key="1">
    <citation type="journal article" date="2020" name="mSystems">
        <title>Genome- and Community-Level Interaction Insights into Carbon Utilization and Element Cycling Functions of Hydrothermarchaeota in Hydrothermal Sediment.</title>
        <authorList>
            <person name="Zhou Z."/>
            <person name="Liu Y."/>
            <person name="Xu W."/>
            <person name="Pan J."/>
            <person name="Luo Z.H."/>
            <person name="Li M."/>
        </authorList>
    </citation>
    <scope>NUCLEOTIDE SEQUENCE [LARGE SCALE GENOMIC DNA]</scope>
    <source>
        <strain evidence="2">SpSt-477</strain>
    </source>
</reference>
<dbReference type="EMBL" id="DSUH01000060">
    <property type="protein sequence ID" value="HGU31736.1"/>
    <property type="molecule type" value="Genomic_DNA"/>
</dbReference>
<accession>A0A7C4RQV5</accession>
<dbReference type="Pfam" id="PF01464">
    <property type="entry name" value="SLT"/>
    <property type="match status" value="1"/>
</dbReference>
<organism evidence="2">
    <name type="scientific">Desulfatirhabdium butyrativorans</name>
    <dbReference type="NCBI Taxonomy" id="340467"/>
    <lineage>
        <taxon>Bacteria</taxon>
        <taxon>Pseudomonadati</taxon>
        <taxon>Thermodesulfobacteriota</taxon>
        <taxon>Desulfobacteria</taxon>
        <taxon>Desulfobacterales</taxon>
        <taxon>Desulfatirhabdiaceae</taxon>
        <taxon>Desulfatirhabdium</taxon>
    </lineage>
</organism>
<gene>
    <name evidence="2" type="ORF">ENS29_02645</name>
</gene>
<evidence type="ECO:0000313" key="2">
    <source>
        <dbReference type="EMBL" id="HGU31736.1"/>
    </source>
</evidence>
<dbReference type="InterPro" id="IPR023346">
    <property type="entry name" value="Lysozyme-like_dom_sf"/>
</dbReference>
<dbReference type="AlphaFoldDB" id="A0A7C4RQV5"/>
<protein>
    <recommendedName>
        <fullName evidence="1">Transglycosylase SLT domain-containing protein</fullName>
    </recommendedName>
</protein>
<dbReference type="SUPFAM" id="SSF53955">
    <property type="entry name" value="Lysozyme-like"/>
    <property type="match status" value="1"/>
</dbReference>
<proteinExistence type="predicted"/>
<feature type="domain" description="Transglycosylase SLT" evidence="1">
    <location>
        <begin position="492"/>
        <end position="610"/>
    </location>
</feature>
<dbReference type="Gene3D" id="1.10.530.10">
    <property type="match status" value="1"/>
</dbReference>
<name>A0A7C4RQV5_9BACT</name>